<evidence type="ECO:0000313" key="3">
    <source>
        <dbReference type="Proteomes" id="UP001652503"/>
    </source>
</evidence>
<dbReference type="Gene3D" id="2.60.120.10">
    <property type="entry name" value="Jelly Rolls"/>
    <property type="match status" value="1"/>
</dbReference>
<proteinExistence type="predicted"/>
<dbReference type="PANTHER" id="PTHR36440:SF1">
    <property type="entry name" value="PUTATIVE (AFU_ORTHOLOGUE AFUA_8G07350)-RELATED"/>
    <property type="match status" value="1"/>
</dbReference>
<dbReference type="InterPro" id="IPR014710">
    <property type="entry name" value="RmlC-like_jellyroll"/>
</dbReference>
<dbReference type="Pfam" id="PF07883">
    <property type="entry name" value="Cupin_2"/>
    <property type="match status" value="1"/>
</dbReference>
<evidence type="ECO:0000259" key="1">
    <source>
        <dbReference type="Pfam" id="PF07883"/>
    </source>
</evidence>
<dbReference type="EMBL" id="JAOWLA010000007">
    <property type="protein sequence ID" value="MCV2864876.1"/>
    <property type="molecule type" value="Genomic_DNA"/>
</dbReference>
<dbReference type="SUPFAM" id="SSF51182">
    <property type="entry name" value="RmlC-like cupins"/>
    <property type="match status" value="1"/>
</dbReference>
<keyword evidence="3" id="KW-1185">Reference proteome</keyword>
<comment type="caution">
    <text evidence="2">The sequence shown here is derived from an EMBL/GenBank/DDBJ whole genome shotgun (WGS) entry which is preliminary data.</text>
</comment>
<feature type="domain" description="Cupin type-2" evidence="1">
    <location>
        <begin position="40"/>
        <end position="101"/>
    </location>
</feature>
<protein>
    <submittedName>
        <fullName evidence="2">Cupin domain-containing protein</fullName>
    </submittedName>
</protein>
<dbReference type="InterPro" id="IPR011051">
    <property type="entry name" value="RmlC_Cupin_sf"/>
</dbReference>
<evidence type="ECO:0000313" key="2">
    <source>
        <dbReference type="EMBL" id="MCV2864876.1"/>
    </source>
</evidence>
<dbReference type="Proteomes" id="UP001652503">
    <property type="component" value="Unassembled WGS sequence"/>
</dbReference>
<dbReference type="InterPro" id="IPR013096">
    <property type="entry name" value="Cupin_2"/>
</dbReference>
<accession>A0ABT2Z1A3</accession>
<sequence length="138" mass="15141">MQAIRHDDHPPEAWRPGVTTRMQVSGVTGARHLCVFEQWIEPGAGAPTHRHPVEEILTVLDGVADLWLGTTHLRLERGQSVVVPEGESHGFTNAGTGMLHMSAILASPVFEAFFDDGQAVRRWNAPAADTQDQSKRIT</sequence>
<dbReference type="RefSeq" id="WP_263721396.1">
    <property type="nucleotide sequence ID" value="NZ_JAOWLA010000007.1"/>
</dbReference>
<organism evidence="2 3">
    <name type="scientific">Albidovulum sediminicola</name>
    <dbReference type="NCBI Taxonomy" id="2984331"/>
    <lineage>
        <taxon>Bacteria</taxon>
        <taxon>Pseudomonadati</taxon>
        <taxon>Pseudomonadota</taxon>
        <taxon>Alphaproteobacteria</taxon>
        <taxon>Rhodobacterales</taxon>
        <taxon>Paracoccaceae</taxon>
        <taxon>Albidovulum</taxon>
    </lineage>
</organism>
<dbReference type="InterPro" id="IPR053146">
    <property type="entry name" value="QDO-like"/>
</dbReference>
<reference evidence="2 3" key="1">
    <citation type="submission" date="2022-10" db="EMBL/GenBank/DDBJ databases">
        <title>Defluviimonas sp. nov., isolated from ocean surface water.</title>
        <authorList>
            <person name="He W."/>
            <person name="Wang L."/>
            <person name="Zhang D.-F."/>
        </authorList>
    </citation>
    <scope>NUCLEOTIDE SEQUENCE [LARGE SCALE GENOMIC DNA]</scope>
    <source>
        <strain evidence="2 3">WL0075</strain>
    </source>
</reference>
<dbReference type="PANTHER" id="PTHR36440">
    <property type="entry name" value="PUTATIVE (AFU_ORTHOLOGUE AFUA_8G07350)-RELATED"/>
    <property type="match status" value="1"/>
</dbReference>
<gene>
    <name evidence="2" type="ORF">OE647_09025</name>
</gene>
<name>A0ABT2Z1A3_9RHOB</name>